<gene>
    <name evidence="2" type="ORF">GGR48_002943</name>
</gene>
<feature type="chain" id="PRO_5031028290" description="Lipoprotein" evidence="1">
    <location>
        <begin position="20"/>
        <end position="129"/>
    </location>
</feature>
<evidence type="ECO:0000313" key="2">
    <source>
        <dbReference type="EMBL" id="MBB3880497.1"/>
    </source>
</evidence>
<protein>
    <recommendedName>
        <fullName evidence="4">Lipoprotein</fullName>
    </recommendedName>
</protein>
<keyword evidence="1" id="KW-0732">Signal</keyword>
<dbReference type="RefSeq" id="WP_183952544.1">
    <property type="nucleotide sequence ID" value="NZ_JACIDH010000016.1"/>
</dbReference>
<dbReference type="AlphaFoldDB" id="A0A7W6F442"/>
<organism evidence="2 3">
    <name type="scientific">Sphingomonas pseudosanguinis</name>
    <dbReference type="NCBI Taxonomy" id="413712"/>
    <lineage>
        <taxon>Bacteria</taxon>
        <taxon>Pseudomonadati</taxon>
        <taxon>Pseudomonadota</taxon>
        <taxon>Alphaproteobacteria</taxon>
        <taxon>Sphingomonadales</taxon>
        <taxon>Sphingomonadaceae</taxon>
        <taxon>Sphingomonas</taxon>
    </lineage>
</organism>
<proteinExistence type="predicted"/>
<evidence type="ECO:0008006" key="4">
    <source>
        <dbReference type="Google" id="ProtNLM"/>
    </source>
</evidence>
<evidence type="ECO:0000256" key="1">
    <source>
        <dbReference type="SAM" id="SignalP"/>
    </source>
</evidence>
<dbReference type="Proteomes" id="UP000538670">
    <property type="component" value="Unassembled WGS sequence"/>
</dbReference>
<dbReference type="EMBL" id="JACIDH010000016">
    <property type="protein sequence ID" value="MBB3880497.1"/>
    <property type="molecule type" value="Genomic_DNA"/>
</dbReference>
<keyword evidence="3" id="KW-1185">Reference proteome</keyword>
<evidence type="ECO:0000313" key="3">
    <source>
        <dbReference type="Proteomes" id="UP000538670"/>
    </source>
</evidence>
<reference evidence="2 3" key="1">
    <citation type="submission" date="2020-08" db="EMBL/GenBank/DDBJ databases">
        <title>Genomic Encyclopedia of Type Strains, Phase IV (KMG-IV): sequencing the most valuable type-strain genomes for metagenomic binning, comparative biology and taxonomic classification.</title>
        <authorList>
            <person name="Goeker M."/>
        </authorList>
    </citation>
    <scope>NUCLEOTIDE SEQUENCE [LARGE SCALE GENOMIC DNA]</scope>
    <source>
        <strain evidence="2 3">DSM 19512</strain>
    </source>
</reference>
<comment type="caution">
    <text evidence="2">The sequence shown here is derived from an EMBL/GenBank/DDBJ whole genome shotgun (WGS) entry which is preliminary data.</text>
</comment>
<name>A0A7W6F442_9SPHN</name>
<sequence length="129" mass="12894">MKRTIIASTILATALPLAACGGSNDTPANNATAAAAAATNASGMSAGELGTKVRDLPEGQRRGVLFRAIRDSGTSGASCQSVTSMTEIAPTNGYPTWTAICDNVAQWTIVLTADGGATVTGPAPVKKNG</sequence>
<feature type="signal peptide" evidence="1">
    <location>
        <begin position="1"/>
        <end position="19"/>
    </location>
</feature>
<accession>A0A7W6F442</accession>